<dbReference type="InterPro" id="IPR011047">
    <property type="entry name" value="Quinoprotein_ADH-like_sf"/>
</dbReference>
<sequence length="1215" mass="137026">MGTSEHDFANERRILLENIGPELHSIFEDHKIEVELVDMHFGSDEKEKYDPWILQDHLHEIRNCHKISKGCFFVCLVGDKYDPLIIPHKLDKDIFLSLINIAKDLGEDHEILEKLYSKVNEEYILEENRDICFEDWKVQSAEILHLIQACRQKMPDTSKKKVSQLLQSVVEQQYHYALGLAPGTAHHVIGVIREYEVDNNKEYTNFYKAEKQFSEAIRSHCESQLEVFRLHMRNTIPEENRLCFHVPWEGGELDSDNSSHQSYLSSFKNSIFHKIKALITKNLEDEPELKSRKKIVETRSISTTPRSSYSLEVLRIICQQICIALKLPEGFLPKDASFEPLYTNNWFQSLLRTFEELNFVLGIFLDDLHLINPLDSDMSTLSWLPISLPRNVHIVCTSGIPIDEMRLTPVQKDKLKQPECYLELQLAESYNGFVEEVLDRLEKIYCKEAISRLASLITCSEYGLTETEILEVLMPTSDSEAIISIKDANFNFSSLCSVKRKLAPLLSEIKETPFQSTLHKDVTYRLRHIEESWIHLLKSGDIVKLKKLCMCNYDFMLAALISWLRPVTERGGGLMSDLVTSAMAWCDGFTLPLVVPLTDWLQPPLPSQSKVMAAPEVRLIECTPNGQHVVVVVGMDPQLWHIMTNQLVHTFKGHTDKVNCMAVTKQSQYLLTGSDDISIIVWDLKALCLKLKITEHIAPVLCITSALNNSVIITGGEDSSIIISSLATGKVVTKIDRHRGPVTAIKVTSHGDIMVSGSRDGKVYLWSLNNYNLLNTITINAPVQLLDVSTDSIWLVACCKDNKVHIKTVATGTDVHTIVLGEYKAKRHSASITAVFVLMDSSRIISSDINDTIYIWHADNGTVLQSYSGPSESVKTTTNMKYAVATNGDTTLKIWSLVKDDERYAISHSEEITCFVLTTDSQHIITGSKDMSLKVWQVAGGKLSQVLIGHTDTVTCVAVGVSDKTHVVSGSCDNNLIVWDINTGADLYTLSVHLSFVSCCKMSGDGTIAISGSDDKSIIIWDTKQGLQLTSLQLHYPIVGVEPTSDFSRIAVLLKDTQYSPIICLHNTPAKYVKLPTYCAPDKDITENPKPAPKRQMKRLLKKEVSLDTYTWQKKYAHLTSNLVIPSIDERFKRRFSVSASMEEISKIPQNDQKGMGSKQASLAQSQHFDQLEALWNKRSPPNRRKLHQSLSKQSSLAESQIYSSEEEHLDAGQS</sequence>
<evidence type="ECO:0000256" key="2">
    <source>
        <dbReference type="ARBA" id="ARBA00022737"/>
    </source>
</evidence>
<feature type="repeat" description="WD" evidence="3">
    <location>
        <begin position="825"/>
        <end position="866"/>
    </location>
</feature>
<organism evidence="6 7">
    <name type="scientific">Ceutorhynchus assimilis</name>
    <name type="common">cabbage seed weevil</name>
    <dbReference type="NCBI Taxonomy" id="467358"/>
    <lineage>
        <taxon>Eukaryota</taxon>
        <taxon>Metazoa</taxon>
        <taxon>Ecdysozoa</taxon>
        <taxon>Arthropoda</taxon>
        <taxon>Hexapoda</taxon>
        <taxon>Insecta</taxon>
        <taxon>Pterygota</taxon>
        <taxon>Neoptera</taxon>
        <taxon>Endopterygota</taxon>
        <taxon>Coleoptera</taxon>
        <taxon>Polyphaga</taxon>
        <taxon>Cucujiformia</taxon>
        <taxon>Curculionidae</taxon>
        <taxon>Ceutorhynchinae</taxon>
        <taxon>Ceutorhynchus</taxon>
    </lineage>
</organism>
<evidence type="ECO:0000256" key="4">
    <source>
        <dbReference type="SAM" id="MobiDB-lite"/>
    </source>
</evidence>
<dbReference type="PANTHER" id="PTHR19871:SF28">
    <property type="entry name" value="AAA+ ATPASE DOMAIN-CONTAINING PROTEIN"/>
    <property type="match status" value="1"/>
</dbReference>
<dbReference type="InterPro" id="IPR015943">
    <property type="entry name" value="WD40/YVTN_repeat-like_dom_sf"/>
</dbReference>
<dbReference type="InterPro" id="IPR019775">
    <property type="entry name" value="WD40_repeat_CS"/>
</dbReference>
<dbReference type="InterPro" id="IPR052752">
    <property type="entry name" value="NACHT-WD_repeat"/>
</dbReference>
<feature type="repeat" description="WD" evidence="3">
    <location>
        <begin position="905"/>
        <end position="946"/>
    </location>
</feature>
<proteinExistence type="predicted"/>
<reference evidence="6" key="1">
    <citation type="submission" date="2022-01" db="EMBL/GenBank/DDBJ databases">
        <authorList>
            <person name="King R."/>
        </authorList>
    </citation>
    <scope>NUCLEOTIDE SEQUENCE</scope>
</reference>
<dbReference type="PRINTS" id="PR00320">
    <property type="entry name" value="GPROTEINBRPT"/>
</dbReference>
<feature type="region of interest" description="Disordered" evidence="4">
    <location>
        <begin position="1146"/>
        <end position="1165"/>
    </location>
</feature>
<dbReference type="SMART" id="SM00320">
    <property type="entry name" value="WD40"/>
    <property type="match status" value="9"/>
</dbReference>
<dbReference type="EMBL" id="OU892277">
    <property type="protein sequence ID" value="CAG9759893.1"/>
    <property type="molecule type" value="Genomic_DNA"/>
</dbReference>
<dbReference type="InterPro" id="IPR001680">
    <property type="entry name" value="WD40_rpt"/>
</dbReference>
<feature type="repeat" description="WD" evidence="3">
    <location>
        <begin position="735"/>
        <end position="776"/>
    </location>
</feature>
<feature type="repeat" description="WD" evidence="3">
    <location>
        <begin position="990"/>
        <end position="1031"/>
    </location>
</feature>
<dbReference type="CDD" id="cd00200">
    <property type="entry name" value="WD40"/>
    <property type="match status" value="1"/>
</dbReference>
<keyword evidence="7" id="KW-1185">Reference proteome</keyword>
<evidence type="ECO:0000259" key="5">
    <source>
        <dbReference type="Pfam" id="PF25469"/>
    </source>
</evidence>
<evidence type="ECO:0000313" key="7">
    <source>
        <dbReference type="Proteomes" id="UP001152799"/>
    </source>
</evidence>
<dbReference type="Gene3D" id="2.130.10.10">
    <property type="entry name" value="YVTN repeat-like/Quinoprotein amine dehydrogenase"/>
    <property type="match status" value="2"/>
</dbReference>
<keyword evidence="1 3" id="KW-0853">WD repeat</keyword>
<dbReference type="SUPFAM" id="SSF50998">
    <property type="entry name" value="Quinoprotein alcohol dehydrogenase-like"/>
    <property type="match status" value="1"/>
</dbReference>
<evidence type="ECO:0000256" key="1">
    <source>
        <dbReference type="ARBA" id="ARBA00022574"/>
    </source>
</evidence>
<accession>A0A9N9QJ74</accession>
<evidence type="ECO:0000256" key="3">
    <source>
        <dbReference type="PROSITE-ProRule" id="PRU00221"/>
    </source>
</evidence>
<dbReference type="AlphaFoldDB" id="A0A9N9QJ74"/>
<dbReference type="Proteomes" id="UP001152799">
    <property type="component" value="Chromosome 1"/>
</dbReference>
<feature type="domain" description="NWD1/2-like winged helix-turn-helix" evidence="5">
    <location>
        <begin position="428"/>
        <end position="508"/>
    </location>
</feature>
<gene>
    <name evidence="6" type="ORF">CEUTPL_LOCUS630</name>
</gene>
<dbReference type="InterPro" id="IPR057588">
    <property type="entry name" value="NWD1/2-like_WH"/>
</dbReference>
<dbReference type="PROSITE" id="PS00678">
    <property type="entry name" value="WD_REPEATS_1"/>
    <property type="match status" value="3"/>
</dbReference>
<dbReference type="PROSITE" id="PS50082">
    <property type="entry name" value="WD_REPEATS_2"/>
    <property type="match status" value="6"/>
</dbReference>
<dbReference type="Pfam" id="PF00400">
    <property type="entry name" value="WD40"/>
    <property type="match status" value="5"/>
</dbReference>
<dbReference type="InterPro" id="IPR020472">
    <property type="entry name" value="WD40_PAC1"/>
</dbReference>
<dbReference type="Pfam" id="PF25469">
    <property type="entry name" value="WHD_NWD1"/>
    <property type="match status" value="1"/>
</dbReference>
<name>A0A9N9QJ74_9CUCU</name>
<evidence type="ECO:0000313" key="6">
    <source>
        <dbReference type="EMBL" id="CAG9759893.1"/>
    </source>
</evidence>
<dbReference type="PANTHER" id="PTHR19871">
    <property type="entry name" value="BETA TRANSDUCIN-RELATED PROTEIN"/>
    <property type="match status" value="1"/>
</dbReference>
<protein>
    <recommendedName>
        <fullName evidence="5">NWD1/2-like winged helix-turn-helix domain-containing protein</fullName>
    </recommendedName>
</protein>
<feature type="repeat" description="WD" evidence="3">
    <location>
        <begin position="651"/>
        <end position="685"/>
    </location>
</feature>
<dbReference type="PROSITE" id="PS50294">
    <property type="entry name" value="WD_REPEATS_REGION"/>
    <property type="match status" value="5"/>
</dbReference>
<feature type="repeat" description="WD" evidence="3">
    <location>
        <begin position="947"/>
        <end position="989"/>
    </location>
</feature>
<keyword evidence="2" id="KW-0677">Repeat</keyword>
<feature type="compositionally biased region" description="Basic and acidic residues" evidence="4">
    <location>
        <begin position="1206"/>
        <end position="1215"/>
    </location>
</feature>
<feature type="compositionally biased region" description="Polar residues" evidence="4">
    <location>
        <begin position="1148"/>
        <end position="1165"/>
    </location>
</feature>
<dbReference type="OrthoDB" id="9990676at2759"/>
<feature type="region of interest" description="Disordered" evidence="4">
    <location>
        <begin position="1172"/>
        <end position="1215"/>
    </location>
</feature>